<dbReference type="Proteomes" id="UP001066276">
    <property type="component" value="Chromosome 7"/>
</dbReference>
<keyword evidence="2" id="KW-0472">Membrane</keyword>
<organism evidence="4 5">
    <name type="scientific">Pleurodeles waltl</name>
    <name type="common">Iberian ribbed newt</name>
    <dbReference type="NCBI Taxonomy" id="8319"/>
    <lineage>
        <taxon>Eukaryota</taxon>
        <taxon>Metazoa</taxon>
        <taxon>Chordata</taxon>
        <taxon>Craniata</taxon>
        <taxon>Vertebrata</taxon>
        <taxon>Euteleostomi</taxon>
        <taxon>Amphibia</taxon>
        <taxon>Batrachia</taxon>
        <taxon>Caudata</taxon>
        <taxon>Salamandroidea</taxon>
        <taxon>Salamandridae</taxon>
        <taxon>Pleurodelinae</taxon>
        <taxon>Pleurodeles</taxon>
    </lineage>
</organism>
<feature type="region of interest" description="Disordered" evidence="1">
    <location>
        <begin position="402"/>
        <end position="439"/>
    </location>
</feature>
<dbReference type="GO" id="GO:0042742">
    <property type="term" value="P:defense response to bacterium"/>
    <property type="evidence" value="ECO:0007669"/>
    <property type="project" value="TreeGrafter"/>
</dbReference>
<dbReference type="GO" id="GO:2000404">
    <property type="term" value="P:regulation of T cell migration"/>
    <property type="evidence" value="ECO:0007669"/>
    <property type="project" value="InterPro"/>
</dbReference>
<dbReference type="GO" id="GO:0050863">
    <property type="term" value="P:regulation of T cell activation"/>
    <property type="evidence" value="ECO:0007669"/>
    <property type="project" value="InterPro"/>
</dbReference>
<feature type="region of interest" description="Disordered" evidence="1">
    <location>
        <begin position="175"/>
        <end position="225"/>
    </location>
</feature>
<dbReference type="EMBL" id="JANPWB010000011">
    <property type="protein sequence ID" value="KAJ1125498.1"/>
    <property type="molecule type" value="Genomic_DNA"/>
</dbReference>
<comment type="caution">
    <text evidence="4">The sequence shown here is derived from an EMBL/GenBank/DDBJ whole genome shotgun (WGS) entry which is preliminary data.</text>
</comment>
<keyword evidence="3" id="KW-0732">Signal</keyword>
<feature type="region of interest" description="Disordered" evidence="1">
    <location>
        <begin position="328"/>
        <end position="356"/>
    </location>
</feature>
<accession>A0AAV7PAZ3</accession>
<gene>
    <name evidence="4" type="ORF">NDU88_003927</name>
</gene>
<feature type="transmembrane region" description="Helical" evidence="2">
    <location>
        <begin position="300"/>
        <end position="322"/>
    </location>
</feature>
<dbReference type="GO" id="GO:0007166">
    <property type="term" value="P:cell surface receptor signaling pathway"/>
    <property type="evidence" value="ECO:0007669"/>
    <property type="project" value="TreeGrafter"/>
</dbReference>
<dbReference type="GO" id="GO:0004888">
    <property type="term" value="F:transmembrane signaling receptor activity"/>
    <property type="evidence" value="ECO:0007669"/>
    <property type="project" value="InterPro"/>
</dbReference>
<keyword evidence="2" id="KW-0812">Transmembrane</keyword>
<dbReference type="InterPro" id="IPR038829">
    <property type="entry name" value="Leukosialin"/>
</dbReference>
<reference evidence="4" key="1">
    <citation type="journal article" date="2022" name="bioRxiv">
        <title>Sequencing and chromosome-scale assembly of the giantPleurodeles waltlgenome.</title>
        <authorList>
            <person name="Brown T."/>
            <person name="Elewa A."/>
            <person name="Iarovenko S."/>
            <person name="Subramanian E."/>
            <person name="Araus A.J."/>
            <person name="Petzold A."/>
            <person name="Susuki M."/>
            <person name="Suzuki K.-i.T."/>
            <person name="Hayashi T."/>
            <person name="Toyoda A."/>
            <person name="Oliveira C."/>
            <person name="Osipova E."/>
            <person name="Leigh N.D."/>
            <person name="Simon A."/>
            <person name="Yun M.H."/>
        </authorList>
    </citation>
    <scope>NUCLEOTIDE SEQUENCE</scope>
    <source>
        <strain evidence="4">20211129_DDA</strain>
        <tissue evidence="4">Liver</tissue>
    </source>
</reference>
<feature type="compositionally biased region" description="Low complexity" evidence="1">
    <location>
        <begin position="182"/>
        <end position="196"/>
    </location>
</feature>
<dbReference type="GO" id="GO:0031072">
    <property type="term" value="F:heat shock protein binding"/>
    <property type="evidence" value="ECO:0007669"/>
    <property type="project" value="TreeGrafter"/>
</dbReference>
<feature type="compositionally biased region" description="Pro residues" evidence="1">
    <location>
        <begin position="477"/>
        <end position="495"/>
    </location>
</feature>
<protein>
    <recommendedName>
        <fullName evidence="6">Leukosialin</fullName>
    </recommendedName>
</protein>
<dbReference type="GO" id="GO:0050776">
    <property type="term" value="P:regulation of immune response"/>
    <property type="evidence" value="ECO:0007669"/>
    <property type="project" value="TreeGrafter"/>
</dbReference>
<evidence type="ECO:0000313" key="4">
    <source>
        <dbReference type="EMBL" id="KAJ1125498.1"/>
    </source>
</evidence>
<evidence type="ECO:0000256" key="2">
    <source>
        <dbReference type="SAM" id="Phobius"/>
    </source>
</evidence>
<dbReference type="AlphaFoldDB" id="A0AAV7PAZ3"/>
<feature type="signal peptide" evidence="3">
    <location>
        <begin position="1"/>
        <end position="32"/>
    </location>
</feature>
<evidence type="ECO:0000256" key="3">
    <source>
        <dbReference type="SAM" id="SignalP"/>
    </source>
</evidence>
<sequence length="505" mass="53178">MVLISTKKNAERMMVLPLLLAILAHFSVLGESSEEMVSLSPAEETTEAEELDTSPTIVGFSDEKISLRSTIFLSTMVTDQKIPSTGPVSLDRASKPPAKPQVVANSLTTIKKIEEGTPTPSFLSTGQDLSTPLLTSPLPKHEPSTSAHHDILATSLPSVTNLMLRLATNDGGLTRVVDETSDSSTNSRSSSVLLSSPVQAKTNGSDLPVEAKDAPRNVTSTVSLSPSTHKTAVTIKTMAYSTNQGSHVSSQVSEAETHSTSIITAEPHLTTSDSRAGVGNTTSASTSKSAPSSAGIKNHWYIVIAVVALSLLLLALCFMWNVHRRRSTGSTSFETTNKKKRKGGEDAWAGPVHMPEDNAMPVDVVVDEPDPSGKRLTLTTFFNKRKSQQCSVVMKDVNVQSERPAKEEAAPLLSQSTNGQIKGGTSEPQGSVATPTAVQEPTPTTCVQAATVQLQANGQVVTVQETVLAPPVDSDALPPPPSPPPQTDFPPPPPASDAEGAGSMV</sequence>
<feature type="compositionally biased region" description="Low complexity" evidence="1">
    <location>
        <begin position="281"/>
        <end position="293"/>
    </location>
</feature>
<name>A0AAV7PAZ3_PLEWA</name>
<feature type="region of interest" description="Disordered" evidence="1">
    <location>
        <begin position="466"/>
        <end position="505"/>
    </location>
</feature>
<keyword evidence="2" id="KW-1133">Transmembrane helix</keyword>
<proteinExistence type="predicted"/>
<dbReference type="GO" id="GO:0009897">
    <property type="term" value="C:external side of plasma membrane"/>
    <property type="evidence" value="ECO:0007669"/>
    <property type="project" value="TreeGrafter"/>
</dbReference>
<dbReference type="PANTHER" id="PTHR35265">
    <property type="entry name" value="LEUKOSIALIN"/>
    <property type="match status" value="1"/>
</dbReference>
<dbReference type="PANTHER" id="PTHR35265:SF1">
    <property type="entry name" value="LEUKOSIALIN"/>
    <property type="match status" value="1"/>
</dbReference>
<evidence type="ECO:0000256" key="1">
    <source>
        <dbReference type="SAM" id="MobiDB-lite"/>
    </source>
</evidence>
<evidence type="ECO:0008006" key="6">
    <source>
        <dbReference type="Google" id="ProtNLM"/>
    </source>
</evidence>
<evidence type="ECO:0000313" key="5">
    <source>
        <dbReference type="Proteomes" id="UP001066276"/>
    </source>
</evidence>
<feature type="compositionally biased region" description="Polar residues" evidence="1">
    <location>
        <begin position="426"/>
        <end position="439"/>
    </location>
</feature>
<feature type="region of interest" description="Disordered" evidence="1">
    <location>
        <begin position="267"/>
        <end position="293"/>
    </location>
</feature>
<feature type="chain" id="PRO_5043832339" description="Leukosialin" evidence="3">
    <location>
        <begin position="33"/>
        <end position="505"/>
    </location>
</feature>
<keyword evidence="5" id="KW-1185">Reference proteome</keyword>